<dbReference type="GO" id="GO:0002949">
    <property type="term" value="P:tRNA threonylcarbamoyladenosine modification"/>
    <property type="evidence" value="ECO:0007669"/>
    <property type="project" value="InterPro"/>
</dbReference>
<dbReference type="InterPro" id="IPR003442">
    <property type="entry name" value="T6A_TsaE"/>
</dbReference>
<dbReference type="GO" id="GO:0046872">
    <property type="term" value="F:metal ion binding"/>
    <property type="evidence" value="ECO:0007669"/>
    <property type="project" value="UniProtKB-KW"/>
</dbReference>
<dbReference type="Pfam" id="PF02367">
    <property type="entry name" value="TsaE"/>
    <property type="match status" value="1"/>
</dbReference>
<dbReference type="GO" id="GO:0005737">
    <property type="term" value="C:cytoplasm"/>
    <property type="evidence" value="ECO:0007669"/>
    <property type="project" value="UniProtKB-SubCell"/>
</dbReference>
<dbReference type="PANTHER" id="PTHR33540">
    <property type="entry name" value="TRNA THREONYLCARBAMOYLADENOSINE BIOSYNTHESIS PROTEIN TSAE"/>
    <property type="match status" value="1"/>
</dbReference>
<keyword evidence="6" id="KW-0479">Metal-binding</keyword>
<gene>
    <name evidence="11" type="primary">tsaE</name>
    <name evidence="11" type="ORF">Ami103574_14390</name>
</gene>
<keyword evidence="5" id="KW-0819">tRNA processing</keyword>
<keyword evidence="11" id="KW-0808">Transferase</keyword>
<organism evidence="11 12">
    <name type="scientific">Aminipila butyrica</name>
    <dbReference type="NCBI Taxonomy" id="433296"/>
    <lineage>
        <taxon>Bacteria</taxon>
        <taxon>Bacillati</taxon>
        <taxon>Bacillota</taxon>
        <taxon>Clostridia</taxon>
        <taxon>Peptostreptococcales</taxon>
        <taxon>Anaerovoracaceae</taxon>
        <taxon>Aminipila</taxon>
    </lineage>
</organism>
<evidence type="ECO:0000256" key="3">
    <source>
        <dbReference type="ARBA" id="ARBA00019010"/>
    </source>
</evidence>
<keyword evidence="4" id="KW-0963">Cytoplasm</keyword>
<dbReference type="GO" id="GO:0016740">
    <property type="term" value="F:transferase activity"/>
    <property type="evidence" value="ECO:0007669"/>
    <property type="project" value="UniProtKB-KW"/>
</dbReference>
<proteinExistence type="inferred from homology"/>
<dbReference type="GO" id="GO:0005524">
    <property type="term" value="F:ATP binding"/>
    <property type="evidence" value="ECO:0007669"/>
    <property type="project" value="UniProtKB-KW"/>
</dbReference>
<reference evidence="11 12" key="1">
    <citation type="submission" date="2020-02" db="EMBL/GenBank/DDBJ databases">
        <authorList>
            <person name="Kim Y.B."/>
            <person name="Roh S.W."/>
        </authorList>
    </citation>
    <scope>NUCLEOTIDE SEQUENCE [LARGE SCALE GENOMIC DNA]</scope>
    <source>
        <strain evidence="11 12">DSM 103574</strain>
    </source>
</reference>
<sequence length="144" mass="16184">MNKLVIKNEQETKEFGLKLADRLRPGSLVALIGDLGTGKTALTKYIAQGLGIQEAITSPTFTIVQEYHQGRLPLYHFDVYRVSDPDELFEIGYEEYFFGQGVSVVEWADLILELLPEEAIVIRIAYGSQEGERIYDIEGLEAAE</sequence>
<keyword evidence="12" id="KW-1185">Reference proteome</keyword>
<comment type="subcellular location">
    <subcellularLocation>
        <location evidence="1">Cytoplasm</location>
    </subcellularLocation>
</comment>
<evidence type="ECO:0000256" key="8">
    <source>
        <dbReference type="ARBA" id="ARBA00022840"/>
    </source>
</evidence>
<dbReference type="NCBIfam" id="TIGR00150">
    <property type="entry name" value="T6A_YjeE"/>
    <property type="match status" value="1"/>
</dbReference>
<dbReference type="AlphaFoldDB" id="A0A858BZ65"/>
<evidence type="ECO:0000256" key="7">
    <source>
        <dbReference type="ARBA" id="ARBA00022741"/>
    </source>
</evidence>
<evidence type="ECO:0000313" key="12">
    <source>
        <dbReference type="Proteomes" id="UP000466848"/>
    </source>
</evidence>
<dbReference type="InterPro" id="IPR027417">
    <property type="entry name" value="P-loop_NTPase"/>
</dbReference>
<dbReference type="Proteomes" id="UP000466848">
    <property type="component" value="Chromosome"/>
</dbReference>
<name>A0A858BZ65_9FIRM</name>
<evidence type="ECO:0000313" key="11">
    <source>
        <dbReference type="EMBL" id="QIB70408.1"/>
    </source>
</evidence>
<dbReference type="PANTHER" id="PTHR33540:SF2">
    <property type="entry name" value="TRNA THREONYLCARBAMOYLADENOSINE BIOSYNTHESIS PROTEIN TSAE"/>
    <property type="match status" value="1"/>
</dbReference>
<evidence type="ECO:0000256" key="4">
    <source>
        <dbReference type="ARBA" id="ARBA00022490"/>
    </source>
</evidence>
<evidence type="ECO:0000256" key="5">
    <source>
        <dbReference type="ARBA" id="ARBA00022694"/>
    </source>
</evidence>
<dbReference type="KEGG" id="abut:Ami103574_14390"/>
<keyword evidence="7" id="KW-0547">Nucleotide-binding</keyword>
<dbReference type="Gene3D" id="3.40.50.300">
    <property type="entry name" value="P-loop containing nucleotide triphosphate hydrolases"/>
    <property type="match status" value="1"/>
</dbReference>
<keyword evidence="8" id="KW-0067">ATP-binding</keyword>
<accession>A0A858BZ65</accession>
<evidence type="ECO:0000256" key="10">
    <source>
        <dbReference type="ARBA" id="ARBA00032441"/>
    </source>
</evidence>
<evidence type="ECO:0000256" key="1">
    <source>
        <dbReference type="ARBA" id="ARBA00004496"/>
    </source>
</evidence>
<keyword evidence="9" id="KW-0460">Magnesium</keyword>
<evidence type="ECO:0000256" key="6">
    <source>
        <dbReference type="ARBA" id="ARBA00022723"/>
    </source>
</evidence>
<evidence type="ECO:0000256" key="2">
    <source>
        <dbReference type="ARBA" id="ARBA00007599"/>
    </source>
</evidence>
<evidence type="ECO:0000256" key="9">
    <source>
        <dbReference type="ARBA" id="ARBA00022842"/>
    </source>
</evidence>
<dbReference type="EMBL" id="CP048649">
    <property type="protein sequence ID" value="QIB70408.1"/>
    <property type="molecule type" value="Genomic_DNA"/>
</dbReference>
<dbReference type="SUPFAM" id="SSF52540">
    <property type="entry name" value="P-loop containing nucleoside triphosphate hydrolases"/>
    <property type="match status" value="1"/>
</dbReference>
<comment type="similarity">
    <text evidence="2">Belongs to the TsaE family.</text>
</comment>
<protein>
    <recommendedName>
        <fullName evidence="3">tRNA threonylcarbamoyladenosine biosynthesis protein TsaE</fullName>
    </recommendedName>
    <alternativeName>
        <fullName evidence="10">t(6)A37 threonylcarbamoyladenosine biosynthesis protein TsaE</fullName>
    </alternativeName>
</protein>
<dbReference type="RefSeq" id="WP_163067646.1">
    <property type="nucleotide sequence ID" value="NZ_CP048649.1"/>
</dbReference>